<dbReference type="OrthoDB" id="10018815at2"/>
<keyword evidence="1" id="KW-0812">Transmembrane</keyword>
<keyword evidence="3" id="KW-1185">Reference proteome</keyword>
<proteinExistence type="predicted"/>
<evidence type="ECO:0000313" key="3">
    <source>
        <dbReference type="Proteomes" id="UP000184386"/>
    </source>
</evidence>
<organism evidence="2 3">
    <name type="scientific">Anaerocolumna jejuensis DSM 15929</name>
    <dbReference type="NCBI Taxonomy" id="1121322"/>
    <lineage>
        <taxon>Bacteria</taxon>
        <taxon>Bacillati</taxon>
        <taxon>Bacillota</taxon>
        <taxon>Clostridia</taxon>
        <taxon>Lachnospirales</taxon>
        <taxon>Lachnospiraceae</taxon>
        <taxon>Anaerocolumna</taxon>
    </lineage>
</organism>
<evidence type="ECO:0000256" key="1">
    <source>
        <dbReference type="SAM" id="Phobius"/>
    </source>
</evidence>
<evidence type="ECO:0000313" key="2">
    <source>
        <dbReference type="EMBL" id="SHK07384.1"/>
    </source>
</evidence>
<keyword evidence="1" id="KW-0472">Membrane</keyword>
<reference evidence="2 3" key="1">
    <citation type="submission" date="2016-11" db="EMBL/GenBank/DDBJ databases">
        <authorList>
            <person name="Jaros S."/>
            <person name="Januszkiewicz K."/>
            <person name="Wedrychowicz H."/>
        </authorList>
    </citation>
    <scope>NUCLEOTIDE SEQUENCE [LARGE SCALE GENOMIC DNA]</scope>
    <source>
        <strain evidence="2 3">DSM 15929</strain>
    </source>
</reference>
<gene>
    <name evidence="2" type="ORF">SAMN02745136_01599</name>
</gene>
<dbReference type="Proteomes" id="UP000184386">
    <property type="component" value="Unassembled WGS sequence"/>
</dbReference>
<name>A0A1M6PHJ2_9FIRM</name>
<feature type="transmembrane region" description="Helical" evidence="1">
    <location>
        <begin position="16"/>
        <end position="37"/>
    </location>
</feature>
<accession>A0A1M6PHJ2</accession>
<dbReference type="AlphaFoldDB" id="A0A1M6PHJ2"/>
<keyword evidence="1" id="KW-1133">Transmembrane helix</keyword>
<sequence length="235" mass="27000">MKLMKKIYEKLGIENIINIIGHFLTLVSLLLVFITLLEMKIQRNNTYMPQIVAESNEKIEMSWDSKSDFIFLKEDTNMYNQIYLNIYNVGVGVARNLEFAWDKDNVSVLANYINKNSVDFSISLINEMMVIKTTGIEVGGLGLERISKLNFLAPNVDEPYKVNLPIQYIQLYKIMLIEQINNYPPIQLKVSYTDIQGKEYEQVLTLTIKPDILLSSSGNESDDYTGMAELDVVIY</sequence>
<dbReference type="RefSeq" id="WP_073274640.1">
    <property type="nucleotide sequence ID" value="NZ_FRAC01000009.1"/>
</dbReference>
<dbReference type="EMBL" id="FRAC01000009">
    <property type="protein sequence ID" value="SHK07384.1"/>
    <property type="molecule type" value="Genomic_DNA"/>
</dbReference>
<protein>
    <submittedName>
        <fullName evidence="2">Uncharacterized protein</fullName>
    </submittedName>
</protein>